<dbReference type="OrthoDB" id="5405911at2"/>
<dbReference type="GO" id="GO:0016747">
    <property type="term" value="F:acyltransferase activity, transferring groups other than amino-acyl groups"/>
    <property type="evidence" value="ECO:0007669"/>
    <property type="project" value="InterPro"/>
</dbReference>
<accession>A0A6H9WMC9</accession>
<evidence type="ECO:0000313" key="3">
    <source>
        <dbReference type="EMBL" id="KAB1648961.1"/>
    </source>
</evidence>
<dbReference type="SUPFAM" id="SSF55729">
    <property type="entry name" value="Acyl-CoA N-acyltransferases (Nat)"/>
    <property type="match status" value="1"/>
</dbReference>
<keyword evidence="3" id="KW-0808">Transferase</keyword>
<name>A0A6H9WMC9_9MICO</name>
<reference evidence="3 4" key="1">
    <citation type="submission" date="2019-09" db="EMBL/GenBank/DDBJ databases">
        <title>Phylogeny of genus Pseudoclavibacter and closely related genus.</title>
        <authorList>
            <person name="Li Y."/>
        </authorList>
    </citation>
    <scope>NUCLEOTIDE SEQUENCE [LARGE SCALE GENOMIC DNA]</scope>
    <source>
        <strain evidence="3 4">EGI 60007</strain>
    </source>
</reference>
<dbReference type="Proteomes" id="UP000431744">
    <property type="component" value="Unassembled WGS sequence"/>
</dbReference>
<dbReference type="Pfam" id="PF14542">
    <property type="entry name" value="Acetyltransf_CG"/>
    <property type="match status" value="1"/>
</dbReference>
<gene>
    <name evidence="3" type="ORF">F8O04_01305</name>
</gene>
<dbReference type="InterPro" id="IPR000182">
    <property type="entry name" value="GNAT_dom"/>
</dbReference>
<dbReference type="InterPro" id="IPR031165">
    <property type="entry name" value="GNAT_YJDJ"/>
</dbReference>
<feature type="domain" description="N-acetyltransferase" evidence="2">
    <location>
        <begin position="16"/>
        <end position="103"/>
    </location>
</feature>
<dbReference type="InterPro" id="IPR016181">
    <property type="entry name" value="Acyl_CoA_acyltransferase"/>
</dbReference>
<organism evidence="3 4">
    <name type="scientific">Pseudoclavibacter endophyticus</name>
    <dbReference type="NCBI Taxonomy" id="1778590"/>
    <lineage>
        <taxon>Bacteria</taxon>
        <taxon>Bacillati</taxon>
        <taxon>Actinomycetota</taxon>
        <taxon>Actinomycetes</taxon>
        <taxon>Micrococcales</taxon>
        <taxon>Microbacteriaceae</taxon>
        <taxon>Pseudoclavibacter</taxon>
    </lineage>
</organism>
<evidence type="ECO:0000259" key="2">
    <source>
        <dbReference type="PROSITE" id="PS51729"/>
    </source>
</evidence>
<feature type="domain" description="N-acetyltransferase" evidence="1">
    <location>
        <begin position="1"/>
        <end position="104"/>
    </location>
</feature>
<dbReference type="PANTHER" id="PTHR31435">
    <property type="entry name" value="PROTEIN NATD1"/>
    <property type="match status" value="1"/>
</dbReference>
<dbReference type="PROSITE" id="PS51729">
    <property type="entry name" value="GNAT_YJDJ"/>
    <property type="match status" value="1"/>
</dbReference>
<evidence type="ECO:0000259" key="1">
    <source>
        <dbReference type="PROSITE" id="PS51186"/>
    </source>
</evidence>
<dbReference type="AlphaFoldDB" id="A0A6H9WMC9"/>
<dbReference type="PANTHER" id="PTHR31435:SF10">
    <property type="entry name" value="BSR4717 PROTEIN"/>
    <property type="match status" value="1"/>
</dbReference>
<keyword evidence="4" id="KW-1185">Reference proteome</keyword>
<proteinExistence type="predicted"/>
<dbReference type="InterPro" id="IPR045057">
    <property type="entry name" value="Gcn5-rel_NAT"/>
</dbReference>
<comment type="caution">
    <text evidence="3">The sequence shown here is derived from an EMBL/GenBank/DDBJ whole genome shotgun (WGS) entry which is preliminary data.</text>
</comment>
<dbReference type="PROSITE" id="PS51186">
    <property type="entry name" value="GNAT"/>
    <property type="match status" value="1"/>
</dbReference>
<sequence>MLRTAPYSRRMSEQITHDAEHQRYVIADGDERLGMLSYSTREDAVSLDSTVVLPQYQGRGIAGRLVKHVLDDLRDTTTKRVEPNCSYVVDYLQRHPEYADLTTRT</sequence>
<evidence type="ECO:0000313" key="4">
    <source>
        <dbReference type="Proteomes" id="UP000431744"/>
    </source>
</evidence>
<dbReference type="Gene3D" id="3.40.630.30">
    <property type="match status" value="1"/>
</dbReference>
<dbReference type="EMBL" id="WBJY01000001">
    <property type="protein sequence ID" value="KAB1648961.1"/>
    <property type="molecule type" value="Genomic_DNA"/>
</dbReference>
<protein>
    <submittedName>
        <fullName evidence="3">N-acetyltransferase</fullName>
    </submittedName>
</protein>
<dbReference type="CDD" id="cd04301">
    <property type="entry name" value="NAT_SF"/>
    <property type="match status" value="1"/>
</dbReference>